<dbReference type="Proteomes" id="UP000030700">
    <property type="component" value="Unassembled WGS sequence"/>
</dbReference>
<evidence type="ECO:0000313" key="2">
    <source>
        <dbReference type="EMBL" id="GAK50410.1"/>
    </source>
</evidence>
<keyword evidence="3" id="KW-1185">Reference proteome</keyword>
<feature type="compositionally biased region" description="Basic and acidic residues" evidence="1">
    <location>
        <begin position="75"/>
        <end position="87"/>
    </location>
</feature>
<accession>A0A0S6VSH8</accession>
<feature type="compositionally biased region" description="Basic and acidic residues" evidence="1">
    <location>
        <begin position="126"/>
        <end position="135"/>
    </location>
</feature>
<feature type="compositionally biased region" description="Pro residues" evidence="1">
    <location>
        <begin position="168"/>
        <end position="177"/>
    </location>
</feature>
<dbReference type="EMBL" id="DF820456">
    <property type="protein sequence ID" value="GAK50410.1"/>
    <property type="molecule type" value="Genomic_DNA"/>
</dbReference>
<reference evidence="2" key="1">
    <citation type="journal article" date="2015" name="PeerJ">
        <title>First genomic representation of candidate bacterial phylum KSB3 points to enhanced environmental sensing as a trigger of wastewater bulking.</title>
        <authorList>
            <person name="Sekiguchi Y."/>
            <person name="Ohashi A."/>
            <person name="Parks D.H."/>
            <person name="Yamauchi T."/>
            <person name="Tyson G.W."/>
            <person name="Hugenholtz P."/>
        </authorList>
    </citation>
    <scope>NUCLEOTIDE SEQUENCE [LARGE SCALE GENOMIC DNA]</scope>
</reference>
<dbReference type="AlphaFoldDB" id="A0A0S6VSH8"/>
<sequence length="177" mass="19819">MNKKFYMFLCGIVMVVYSIFYVSTTTFAASTKERGRPQPPSAKEMANQMMSDLKSRLTLTADQEKQLQSALQSYLEKRNELFEKSRPEGQMNQPSGDRPEPPSGDRPEPPADANGNAPGNGNAPAEPKELTELRQSFEKEVAAFLSDAQIKELQTYFEEQQQKMRPAGPGPKPSQQE</sequence>
<gene>
    <name evidence="2" type="ORF">U14_01641</name>
</gene>
<feature type="compositionally biased region" description="Basic and acidic residues" evidence="1">
    <location>
        <begin position="97"/>
        <end position="109"/>
    </location>
</feature>
<dbReference type="STRING" id="1499966.U14_01641"/>
<name>A0A0S6VSH8_9BACT</name>
<organism evidence="2">
    <name type="scientific">Candidatus Moduliflexus flocculans</name>
    <dbReference type="NCBI Taxonomy" id="1499966"/>
    <lineage>
        <taxon>Bacteria</taxon>
        <taxon>Candidatus Moduliflexota</taxon>
        <taxon>Candidatus Moduliflexia</taxon>
        <taxon>Candidatus Moduliflexales</taxon>
        <taxon>Candidatus Moduliflexaceae</taxon>
    </lineage>
</organism>
<evidence type="ECO:0000313" key="3">
    <source>
        <dbReference type="Proteomes" id="UP000030700"/>
    </source>
</evidence>
<proteinExistence type="predicted"/>
<feature type="region of interest" description="Disordered" evidence="1">
    <location>
        <begin position="29"/>
        <end position="51"/>
    </location>
</feature>
<feature type="compositionally biased region" description="Low complexity" evidence="1">
    <location>
        <begin position="111"/>
        <end position="125"/>
    </location>
</feature>
<feature type="region of interest" description="Disordered" evidence="1">
    <location>
        <begin position="74"/>
        <end position="135"/>
    </location>
</feature>
<protein>
    <submittedName>
        <fullName evidence="2">Uncharacterized protein</fullName>
    </submittedName>
</protein>
<evidence type="ECO:0000256" key="1">
    <source>
        <dbReference type="SAM" id="MobiDB-lite"/>
    </source>
</evidence>
<feature type="region of interest" description="Disordered" evidence="1">
    <location>
        <begin position="155"/>
        <end position="177"/>
    </location>
</feature>
<dbReference type="HOGENOM" id="CLU_1514991_0_0_0"/>